<dbReference type="RefSeq" id="XP_065663036.1">
    <property type="nucleotide sequence ID" value="XM_065806964.1"/>
</dbReference>
<evidence type="ECO:0000313" key="2">
    <source>
        <dbReference type="Proteomes" id="UP001652625"/>
    </source>
</evidence>
<evidence type="ECO:0000313" key="3">
    <source>
        <dbReference type="RefSeq" id="XP_065663036.1"/>
    </source>
</evidence>
<sequence length="226" mass="25871">MMKYLVDNKLINKNQHGFVNNKICVTNLLESLDFITNSIDNGWDVIVLFLDFAKAFDSIGHKKLLVKLDALGFKSKLLGWCQGFLKNRLQRVVIGDNTSEWEEVMSGILQGSVLGPLLFVAYINDISTKIKSSCKLFDDDTKILRAIIDENDIIELQQDIDVLMELSNEWLIKFNLQKCKIMVIRNNQHKFSMNNTALVYSSIEKDLGVNISDDLGWKHHPSITEY</sequence>
<gene>
    <name evidence="3" type="primary">LOC136085640</name>
</gene>
<protein>
    <submittedName>
        <fullName evidence="3">Uncharacterized protein LOC136085640</fullName>
    </submittedName>
</protein>
<dbReference type="InterPro" id="IPR000477">
    <property type="entry name" value="RT_dom"/>
</dbReference>
<dbReference type="Pfam" id="PF00078">
    <property type="entry name" value="RVT_1"/>
    <property type="match status" value="1"/>
</dbReference>
<reference evidence="3" key="1">
    <citation type="submission" date="2025-08" db="UniProtKB">
        <authorList>
            <consortium name="RefSeq"/>
        </authorList>
    </citation>
    <scope>IDENTIFICATION</scope>
</reference>
<organism evidence="2 3">
    <name type="scientific">Hydra vulgaris</name>
    <name type="common">Hydra</name>
    <name type="synonym">Hydra attenuata</name>
    <dbReference type="NCBI Taxonomy" id="6087"/>
    <lineage>
        <taxon>Eukaryota</taxon>
        <taxon>Metazoa</taxon>
        <taxon>Cnidaria</taxon>
        <taxon>Hydrozoa</taxon>
        <taxon>Hydroidolina</taxon>
        <taxon>Anthoathecata</taxon>
        <taxon>Aplanulata</taxon>
        <taxon>Hydridae</taxon>
        <taxon>Hydra</taxon>
    </lineage>
</organism>
<feature type="domain" description="Reverse transcriptase" evidence="1">
    <location>
        <begin position="1"/>
        <end position="211"/>
    </location>
</feature>
<evidence type="ECO:0000259" key="1">
    <source>
        <dbReference type="PROSITE" id="PS50878"/>
    </source>
</evidence>
<dbReference type="PANTHER" id="PTHR33332">
    <property type="entry name" value="REVERSE TRANSCRIPTASE DOMAIN-CONTAINING PROTEIN"/>
    <property type="match status" value="1"/>
</dbReference>
<proteinExistence type="predicted"/>
<accession>A0ABM4CMK0</accession>
<name>A0ABM4CMK0_HYDVU</name>
<dbReference type="GeneID" id="136085640"/>
<keyword evidence="2" id="KW-1185">Reference proteome</keyword>
<dbReference type="CDD" id="cd01650">
    <property type="entry name" value="RT_nLTR_like"/>
    <property type="match status" value="1"/>
</dbReference>
<dbReference type="Proteomes" id="UP001652625">
    <property type="component" value="Chromosome 09"/>
</dbReference>
<dbReference type="PROSITE" id="PS50878">
    <property type="entry name" value="RT_POL"/>
    <property type="match status" value="1"/>
</dbReference>